<comment type="caution">
    <text evidence="7">The sequence shown here is derived from an EMBL/GenBank/DDBJ whole genome shotgun (WGS) entry which is preliminary data.</text>
</comment>
<dbReference type="InterPro" id="IPR013088">
    <property type="entry name" value="Znf_NHR/GATA"/>
</dbReference>
<evidence type="ECO:0000256" key="4">
    <source>
        <dbReference type="PROSITE-ProRule" id="PRU00094"/>
    </source>
</evidence>
<evidence type="ECO:0000256" key="5">
    <source>
        <dbReference type="SAM" id="MobiDB-lite"/>
    </source>
</evidence>
<feature type="domain" description="GATA-type" evidence="6">
    <location>
        <begin position="315"/>
        <end position="347"/>
    </location>
</feature>
<name>A0AAD6YCE8_9AGAR</name>
<dbReference type="InterPro" id="IPR000679">
    <property type="entry name" value="Znf_GATA"/>
</dbReference>
<dbReference type="SUPFAM" id="SSF46785">
    <property type="entry name" value="Winged helix' DNA-binding domain"/>
    <property type="match status" value="1"/>
</dbReference>
<dbReference type="InterPro" id="IPR036390">
    <property type="entry name" value="WH_DNA-bd_sf"/>
</dbReference>
<dbReference type="GO" id="GO:0008270">
    <property type="term" value="F:zinc ion binding"/>
    <property type="evidence" value="ECO:0007669"/>
    <property type="project" value="UniProtKB-KW"/>
</dbReference>
<evidence type="ECO:0000313" key="7">
    <source>
        <dbReference type="EMBL" id="KAJ7205493.1"/>
    </source>
</evidence>
<evidence type="ECO:0000256" key="3">
    <source>
        <dbReference type="ARBA" id="ARBA00023242"/>
    </source>
</evidence>
<feature type="region of interest" description="Disordered" evidence="5">
    <location>
        <begin position="1"/>
        <end position="23"/>
    </location>
</feature>
<dbReference type="GO" id="GO:0043565">
    <property type="term" value="F:sequence-specific DNA binding"/>
    <property type="evidence" value="ECO:0007669"/>
    <property type="project" value="InterPro"/>
</dbReference>
<evidence type="ECO:0000256" key="1">
    <source>
        <dbReference type="ARBA" id="ARBA00004123"/>
    </source>
</evidence>
<feature type="region of interest" description="Disordered" evidence="5">
    <location>
        <begin position="273"/>
        <end position="295"/>
    </location>
</feature>
<sequence>MVRRSKRNRCTSDSPVSDKTPGRRKTFLPKLYMALQDSKHEGIRWDSRGKSIVVAHSKLDIYDTFGHIRPASLSTQLARHGFVRQKNAQDTGTTVWSHPTLNRRSPLEVFAGTHIPSTSIAGLQSSSSATPTKAKGDAHLQRLETKCTCSEKNASRRDPTCFACEMKDQIRPPRKRADANESASGFVTPFPWNHSSNEPPEYNTHEGQPGKACTTDRTDGSGPARASASSSKPVSSTRRVYAGVRGLPSIPIVEVEHITDIKAREARARRIRKATASATTDSGRNSTAGESGQNACPDATCVEAVASSAIVKCACASCGATQTSMWRTGPNDAPYCNRCGLYLMAHGEQWLQVLIAGCGAGESRA</sequence>
<dbReference type="GO" id="GO:0003700">
    <property type="term" value="F:DNA-binding transcription factor activity"/>
    <property type="evidence" value="ECO:0007669"/>
    <property type="project" value="InterPro"/>
</dbReference>
<keyword evidence="4" id="KW-0862">Zinc</keyword>
<keyword evidence="2" id="KW-0238">DNA-binding</keyword>
<feature type="compositionally biased region" description="Polar residues" evidence="5">
    <location>
        <begin position="281"/>
        <end position="294"/>
    </location>
</feature>
<evidence type="ECO:0000259" key="6">
    <source>
        <dbReference type="PROSITE" id="PS50114"/>
    </source>
</evidence>
<dbReference type="Pfam" id="PF00320">
    <property type="entry name" value="GATA"/>
    <property type="match status" value="1"/>
</dbReference>
<proteinExistence type="predicted"/>
<evidence type="ECO:0000256" key="2">
    <source>
        <dbReference type="ARBA" id="ARBA00023125"/>
    </source>
</evidence>
<dbReference type="PROSITE" id="PS50114">
    <property type="entry name" value="GATA_ZN_FINGER_2"/>
    <property type="match status" value="1"/>
</dbReference>
<organism evidence="7 8">
    <name type="scientific">Mycena pura</name>
    <dbReference type="NCBI Taxonomy" id="153505"/>
    <lineage>
        <taxon>Eukaryota</taxon>
        <taxon>Fungi</taxon>
        <taxon>Dikarya</taxon>
        <taxon>Basidiomycota</taxon>
        <taxon>Agaricomycotina</taxon>
        <taxon>Agaricomycetes</taxon>
        <taxon>Agaricomycetidae</taxon>
        <taxon>Agaricales</taxon>
        <taxon>Marasmiineae</taxon>
        <taxon>Mycenaceae</taxon>
        <taxon>Mycena</taxon>
    </lineage>
</organism>
<dbReference type="InterPro" id="IPR036388">
    <property type="entry name" value="WH-like_DNA-bd_sf"/>
</dbReference>
<keyword evidence="4" id="KW-0863">Zinc-finger</keyword>
<gene>
    <name evidence="7" type="ORF">GGX14DRAFT_458522</name>
</gene>
<dbReference type="AlphaFoldDB" id="A0AAD6YCE8"/>
<dbReference type="GO" id="GO:0005634">
    <property type="term" value="C:nucleus"/>
    <property type="evidence" value="ECO:0007669"/>
    <property type="project" value="UniProtKB-SubCell"/>
</dbReference>
<accession>A0AAD6YCE8</accession>
<protein>
    <recommendedName>
        <fullName evidence="6">GATA-type domain-containing protein</fullName>
    </recommendedName>
</protein>
<dbReference type="Gene3D" id="3.30.50.10">
    <property type="entry name" value="Erythroid Transcription Factor GATA-1, subunit A"/>
    <property type="match status" value="1"/>
</dbReference>
<feature type="region of interest" description="Disordered" evidence="5">
    <location>
        <begin position="171"/>
        <end position="238"/>
    </location>
</feature>
<evidence type="ECO:0000313" key="8">
    <source>
        <dbReference type="Proteomes" id="UP001219525"/>
    </source>
</evidence>
<dbReference type="InterPro" id="IPR000232">
    <property type="entry name" value="HSF_DNA-bd"/>
</dbReference>
<dbReference type="Gene3D" id="1.10.10.10">
    <property type="entry name" value="Winged helix-like DNA-binding domain superfamily/Winged helix DNA-binding domain"/>
    <property type="match status" value="1"/>
</dbReference>
<feature type="compositionally biased region" description="Low complexity" evidence="5">
    <location>
        <begin position="220"/>
        <end position="238"/>
    </location>
</feature>
<comment type="subcellular location">
    <subcellularLocation>
        <location evidence="1">Nucleus</location>
    </subcellularLocation>
</comment>
<keyword evidence="3" id="KW-0539">Nucleus</keyword>
<keyword evidence="8" id="KW-1185">Reference proteome</keyword>
<dbReference type="SMART" id="SM00401">
    <property type="entry name" value="ZnF_GATA"/>
    <property type="match status" value="1"/>
</dbReference>
<keyword evidence="4" id="KW-0479">Metal-binding</keyword>
<reference evidence="7" key="1">
    <citation type="submission" date="2023-03" db="EMBL/GenBank/DDBJ databases">
        <title>Massive genome expansion in bonnet fungi (Mycena s.s.) driven by repeated elements and novel gene families across ecological guilds.</title>
        <authorList>
            <consortium name="Lawrence Berkeley National Laboratory"/>
            <person name="Harder C.B."/>
            <person name="Miyauchi S."/>
            <person name="Viragh M."/>
            <person name="Kuo A."/>
            <person name="Thoen E."/>
            <person name="Andreopoulos B."/>
            <person name="Lu D."/>
            <person name="Skrede I."/>
            <person name="Drula E."/>
            <person name="Henrissat B."/>
            <person name="Morin E."/>
            <person name="Kohler A."/>
            <person name="Barry K."/>
            <person name="LaButti K."/>
            <person name="Morin E."/>
            <person name="Salamov A."/>
            <person name="Lipzen A."/>
            <person name="Mereny Z."/>
            <person name="Hegedus B."/>
            <person name="Baldrian P."/>
            <person name="Stursova M."/>
            <person name="Weitz H."/>
            <person name="Taylor A."/>
            <person name="Grigoriev I.V."/>
            <person name="Nagy L.G."/>
            <person name="Martin F."/>
            <person name="Kauserud H."/>
        </authorList>
    </citation>
    <scope>NUCLEOTIDE SEQUENCE</scope>
    <source>
        <strain evidence="7">9144</strain>
    </source>
</reference>
<dbReference type="Proteomes" id="UP001219525">
    <property type="component" value="Unassembled WGS sequence"/>
</dbReference>
<dbReference type="SUPFAM" id="SSF57716">
    <property type="entry name" value="Glucocorticoid receptor-like (DNA-binding domain)"/>
    <property type="match status" value="1"/>
</dbReference>
<dbReference type="EMBL" id="JARJCW010000043">
    <property type="protein sequence ID" value="KAJ7205493.1"/>
    <property type="molecule type" value="Genomic_DNA"/>
</dbReference>
<dbReference type="Pfam" id="PF00447">
    <property type="entry name" value="HSF_DNA-bind"/>
    <property type="match status" value="1"/>
</dbReference>